<accession>A0A453L765</accession>
<feature type="region of interest" description="Disordered" evidence="1">
    <location>
        <begin position="47"/>
        <end position="134"/>
    </location>
</feature>
<evidence type="ECO:0000313" key="3">
    <source>
        <dbReference type="Proteomes" id="UP000015105"/>
    </source>
</evidence>
<dbReference type="Gramene" id="AET5Gv20653100.2">
    <property type="protein sequence ID" value="AET5Gv20653100.2"/>
    <property type="gene ID" value="AET5Gv20653100"/>
</dbReference>
<feature type="compositionally biased region" description="Basic residues" evidence="1">
    <location>
        <begin position="1"/>
        <end position="10"/>
    </location>
</feature>
<keyword evidence="3" id="KW-1185">Reference proteome</keyword>
<dbReference type="EnsemblPlants" id="AET5Gv20653100.2">
    <property type="protein sequence ID" value="AET5Gv20653100.2"/>
    <property type="gene ID" value="AET5Gv20653100"/>
</dbReference>
<name>A0A453L765_AEGTS</name>
<dbReference type="Proteomes" id="UP000015105">
    <property type="component" value="Chromosome 5D"/>
</dbReference>
<reference evidence="2" key="5">
    <citation type="journal article" date="2021" name="G3 (Bethesda)">
        <title>Aegilops tauschii genome assembly Aet v5.0 features greater sequence contiguity and improved annotation.</title>
        <authorList>
            <person name="Wang L."/>
            <person name="Zhu T."/>
            <person name="Rodriguez J.C."/>
            <person name="Deal K.R."/>
            <person name="Dubcovsky J."/>
            <person name="McGuire P.E."/>
            <person name="Lux T."/>
            <person name="Spannagl M."/>
            <person name="Mayer K.F.X."/>
            <person name="Baldrich P."/>
            <person name="Meyers B.C."/>
            <person name="Huo N."/>
            <person name="Gu Y.Q."/>
            <person name="Zhou H."/>
            <person name="Devos K.M."/>
            <person name="Bennetzen J.L."/>
            <person name="Unver T."/>
            <person name="Budak H."/>
            <person name="Gulick P.J."/>
            <person name="Galiba G."/>
            <person name="Kalapos B."/>
            <person name="Nelson D.R."/>
            <person name="Li P."/>
            <person name="You F.M."/>
            <person name="Luo M.C."/>
            <person name="Dvorak J."/>
        </authorList>
    </citation>
    <scope>NUCLEOTIDE SEQUENCE [LARGE SCALE GENOMIC DNA]</scope>
    <source>
        <strain evidence="2">cv. AL8/78</strain>
    </source>
</reference>
<dbReference type="PANTHER" id="PTHR33443:SF13">
    <property type="entry name" value="RRM DOMAIN-CONTAINING PROTEIN"/>
    <property type="match status" value="1"/>
</dbReference>
<reference evidence="3" key="2">
    <citation type="journal article" date="2017" name="Nat. Plants">
        <title>The Aegilops tauschii genome reveals multiple impacts of transposons.</title>
        <authorList>
            <person name="Zhao G."/>
            <person name="Zou C."/>
            <person name="Li K."/>
            <person name="Wang K."/>
            <person name="Li T."/>
            <person name="Gao L."/>
            <person name="Zhang X."/>
            <person name="Wang H."/>
            <person name="Yang Z."/>
            <person name="Liu X."/>
            <person name="Jiang W."/>
            <person name="Mao L."/>
            <person name="Kong X."/>
            <person name="Jiao Y."/>
            <person name="Jia J."/>
        </authorList>
    </citation>
    <scope>NUCLEOTIDE SEQUENCE [LARGE SCALE GENOMIC DNA]</scope>
    <source>
        <strain evidence="3">cv. AL8/78</strain>
    </source>
</reference>
<dbReference type="PANTHER" id="PTHR33443">
    <property type="entry name" value="ZGC:112980"/>
    <property type="match status" value="1"/>
</dbReference>
<proteinExistence type="predicted"/>
<dbReference type="AlphaFoldDB" id="A0A453L765"/>
<reference evidence="3" key="1">
    <citation type="journal article" date="2014" name="Science">
        <title>Ancient hybridizations among the ancestral genomes of bread wheat.</title>
        <authorList>
            <consortium name="International Wheat Genome Sequencing Consortium,"/>
            <person name="Marcussen T."/>
            <person name="Sandve S.R."/>
            <person name="Heier L."/>
            <person name="Spannagl M."/>
            <person name="Pfeifer M."/>
            <person name="Jakobsen K.S."/>
            <person name="Wulff B.B."/>
            <person name="Steuernagel B."/>
            <person name="Mayer K.F."/>
            <person name="Olsen O.A."/>
        </authorList>
    </citation>
    <scope>NUCLEOTIDE SEQUENCE [LARGE SCALE GENOMIC DNA]</scope>
    <source>
        <strain evidence="3">cv. AL8/78</strain>
    </source>
</reference>
<dbReference type="STRING" id="200361.A0A453L765"/>
<organism evidence="2 3">
    <name type="scientific">Aegilops tauschii subsp. strangulata</name>
    <name type="common">Goatgrass</name>
    <dbReference type="NCBI Taxonomy" id="200361"/>
    <lineage>
        <taxon>Eukaryota</taxon>
        <taxon>Viridiplantae</taxon>
        <taxon>Streptophyta</taxon>
        <taxon>Embryophyta</taxon>
        <taxon>Tracheophyta</taxon>
        <taxon>Spermatophyta</taxon>
        <taxon>Magnoliopsida</taxon>
        <taxon>Liliopsida</taxon>
        <taxon>Poales</taxon>
        <taxon>Poaceae</taxon>
        <taxon>BOP clade</taxon>
        <taxon>Pooideae</taxon>
        <taxon>Triticodae</taxon>
        <taxon>Triticeae</taxon>
        <taxon>Triticinae</taxon>
        <taxon>Aegilops</taxon>
    </lineage>
</organism>
<reference evidence="2" key="4">
    <citation type="submission" date="2019-03" db="UniProtKB">
        <authorList>
            <consortium name="EnsemblPlants"/>
        </authorList>
    </citation>
    <scope>IDENTIFICATION</scope>
</reference>
<reference evidence="2" key="3">
    <citation type="journal article" date="2017" name="Nature">
        <title>Genome sequence of the progenitor of the wheat D genome Aegilops tauschii.</title>
        <authorList>
            <person name="Luo M.C."/>
            <person name="Gu Y.Q."/>
            <person name="Puiu D."/>
            <person name="Wang H."/>
            <person name="Twardziok S.O."/>
            <person name="Deal K.R."/>
            <person name="Huo N."/>
            <person name="Zhu T."/>
            <person name="Wang L."/>
            <person name="Wang Y."/>
            <person name="McGuire P.E."/>
            <person name="Liu S."/>
            <person name="Long H."/>
            <person name="Ramasamy R.K."/>
            <person name="Rodriguez J.C."/>
            <person name="Van S.L."/>
            <person name="Yuan L."/>
            <person name="Wang Z."/>
            <person name="Xia Z."/>
            <person name="Xiao L."/>
            <person name="Anderson O.D."/>
            <person name="Ouyang S."/>
            <person name="Liang Y."/>
            <person name="Zimin A.V."/>
            <person name="Pertea G."/>
            <person name="Qi P."/>
            <person name="Bennetzen J.L."/>
            <person name="Dai X."/>
            <person name="Dawson M.W."/>
            <person name="Muller H.G."/>
            <person name="Kugler K."/>
            <person name="Rivarola-Duarte L."/>
            <person name="Spannagl M."/>
            <person name="Mayer K.F.X."/>
            <person name="Lu F.H."/>
            <person name="Bevan M.W."/>
            <person name="Leroy P."/>
            <person name="Li P."/>
            <person name="You F.M."/>
            <person name="Sun Q."/>
            <person name="Liu Z."/>
            <person name="Lyons E."/>
            <person name="Wicker T."/>
            <person name="Salzberg S.L."/>
            <person name="Devos K.M."/>
            <person name="Dvorak J."/>
        </authorList>
    </citation>
    <scope>NUCLEOTIDE SEQUENCE [LARGE SCALE GENOMIC DNA]</scope>
    <source>
        <strain evidence="2">cv. AL8/78</strain>
    </source>
</reference>
<protein>
    <submittedName>
        <fullName evidence="2">Uncharacterized protein</fullName>
    </submittedName>
</protein>
<feature type="region of interest" description="Disordered" evidence="1">
    <location>
        <begin position="1"/>
        <end position="32"/>
    </location>
</feature>
<evidence type="ECO:0000256" key="1">
    <source>
        <dbReference type="SAM" id="MobiDB-lite"/>
    </source>
</evidence>
<evidence type="ECO:0000313" key="2">
    <source>
        <dbReference type="EnsemblPlants" id="AET5Gv20653100.2"/>
    </source>
</evidence>
<feature type="compositionally biased region" description="Basic residues" evidence="1">
    <location>
        <begin position="111"/>
        <end position="122"/>
    </location>
</feature>
<sequence length="332" mass="36449">NGWAPHRLRSHPSDAAVAPPPSSNRWPATFPASPSLFVRFPARRAPLPAVKPEAHGPPCRHRAPRRMGPPPGDVVVISSDEDEGSPRRSVSPGSLGWVALRGDSPPPVPVPRRKKGKSRGVRARKDNDDNDDDCVILDGDPDGPAVVACAKGRGAGDGASDEVEIVAVKGKIACKDFPHPRHLCSELPFSTTPHPKHCKMCYCYVCDAPAPCKQWGKGLLNGGHCHATDKDTKWVTLRQSFKRNFEPGEEATVSAGNLPYGFDTERLRQFFRDHLQQGNRQELWTGELVLTSSALASSSDHLQHGNRQELWTGKLAEYVVQNFHLRVSMFHK</sequence>
<dbReference type="InterPro" id="IPR053234">
    <property type="entry name" value="RPM1_Interactor"/>
</dbReference>